<dbReference type="InterPro" id="IPR036390">
    <property type="entry name" value="WH_DNA-bd_sf"/>
</dbReference>
<evidence type="ECO:0000256" key="6">
    <source>
        <dbReference type="SAM" id="MobiDB-lite"/>
    </source>
</evidence>
<keyword evidence="4" id="KW-0539">Nucleus</keyword>
<feature type="region of interest" description="Disordered" evidence="6">
    <location>
        <begin position="1"/>
        <end position="74"/>
    </location>
</feature>
<accession>A0A5N3UUS1</accession>
<dbReference type="GO" id="GO:0005634">
    <property type="term" value="C:nucleus"/>
    <property type="evidence" value="ECO:0007669"/>
    <property type="project" value="UniProtKB-SubCell"/>
</dbReference>
<feature type="domain" description="HSF-type DNA-binding" evidence="7">
    <location>
        <begin position="79"/>
        <end position="170"/>
    </location>
</feature>
<keyword evidence="3" id="KW-0238">DNA-binding</keyword>
<dbReference type="Gene3D" id="1.10.10.10">
    <property type="entry name" value="Winged helix-like DNA-binding domain superfamily/Winged helix DNA-binding domain"/>
    <property type="match status" value="1"/>
</dbReference>
<feature type="region of interest" description="Disordered" evidence="6">
    <location>
        <begin position="201"/>
        <end position="222"/>
    </location>
</feature>
<evidence type="ECO:0000313" key="10">
    <source>
        <dbReference type="Proteomes" id="UP000326458"/>
    </source>
</evidence>
<dbReference type="EMBL" id="VCEA01000211">
    <property type="protein sequence ID" value="KAB0340527.1"/>
    <property type="molecule type" value="Genomic_DNA"/>
</dbReference>
<evidence type="ECO:0000256" key="4">
    <source>
        <dbReference type="ARBA" id="ARBA00023242"/>
    </source>
</evidence>
<reference evidence="8 10" key="1">
    <citation type="submission" date="2019-06" db="EMBL/GenBank/DDBJ databases">
        <title>Discovery of a novel chromosome fission-fusion reversal in muntjac.</title>
        <authorList>
            <person name="Mudd A.B."/>
            <person name="Bredeson J.V."/>
            <person name="Baum R."/>
            <person name="Hockemeyer D."/>
            <person name="Rokhsar D.S."/>
        </authorList>
    </citation>
    <scope>NUCLEOTIDE SEQUENCE [LARGE SCALE GENOMIC DNA]</scope>
    <source>
        <strain evidence="8">UTSW_UCB_Mm</strain>
        <tissue evidence="8">Fibroblast cell line</tissue>
    </source>
</reference>
<evidence type="ECO:0000256" key="1">
    <source>
        <dbReference type="ARBA" id="ARBA00004123"/>
    </source>
</evidence>
<protein>
    <recommendedName>
        <fullName evidence="7">HSF-type DNA-binding domain-containing protein</fullName>
    </recommendedName>
</protein>
<dbReference type="GO" id="GO:0043565">
    <property type="term" value="F:sequence-specific DNA binding"/>
    <property type="evidence" value="ECO:0007669"/>
    <property type="project" value="InterPro"/>
</dbReference>
<evidence type="ECO:0000256" key="5">
    <source>
        <dbReference type="RuleBase" id="RU004020"/>
    </source>
</evidence>
<dbReference type="InterPro" id="IPR036388">
    <property type="entry name" value="WH-like_DNA-bd_sf"/>
</dbReference>
<evidence type="ECO:0000256" key="3">
    <source>
        <dbReference type="ARBA" id="ARBA00023125"/>
    </source>
</evidence>
<comment type="similarity">
    <text evidence="2 5">Belongs to the HSF family.</text>
</comment>
<name>A0A5N3UUS1_MUNMU</name>
<comment type="caution">
    <text evidence="8">The sequence shown here is derived from an EMBL/GenBank/DDBJ whole genome shotgun (WGS) entry which is preliminary data.</text>
</comment>
<dbReference type="GO" id="GO:0003700">
    <property type="term" value="F:DNA-binding transcription factor activity"/>
    <property type="evidence" value="ECO:0007669"/>
    <property type="project" value="InterPro"/>
</dbReference>
<comment type="subcellular location">
    <subcellularLocation>
        <location evidence="1">Nucleus</location>
    </subcellularLocation>
</comment>
<keyword evidence="10" id="KW-1185">Reference proteome</keyword>
<evidence type="ECO:0000313" key="8">
    <source>
        <dbReference type="EMBL" id="KAB0340527.1"/>
    </source>
</evidence>
<dbReference type="Proteomes" id="UP000326458">
    <property type="component" value="Unassembled WGS sequence"/>
</dbReference>
<evidence type="ECO:0000256" key="2">
    <source>
        <dbReference type="ARBA" id="ARBA00006403"/>
    </source>
</evidence>
<evidence type="ECO:0000259" key="7">
    <source>
        <dbReference type="SMART" id="SM00415"/>
    </source>
</evidence>
<gene>
    <name evidence="9" type="ORF">FD754_023053</name>
    <name evidence="8" type="ORF">FD754_023056</name>
</gene>
<dbReference type="Pfam" id="PF00447">
    <property type="entry name" value="HSF_DNA-bind"/>
    <property type="match status" value="1"/>
</dbReference>
<proteinExistence type="inferred from homology"/>
<dbReference type="SMART" id="SM00415">
    <property type="entry name" value="HSF"/>
    <property type="match status" value="1"/>
</dbReference>
<organism evidence="8 10">
    <name type="scientific">Muntiacus muntjak</name>
    <name type="common">Barking deer</name>
    <name type="synonym">Indian muntjac</name>
    <dbReference type="NCBI Taxonomy" id="9888"/>
    <lineage>
        <taxon>Eukaryota</taxon>
        <taxon>Metazoa</taxon>
        <taxon>Chordata</taxon>
        <taxon>Craniata</taxon>
        <taxon>Vertebrata</taxon>
        <taxon>Euteleostomi</taxon>
        <taxon>Mammalia</taxon>
        <taxon>Eutheria</taxon>
        <taxon>Laurasiatheria</taxon>
        <taxon>Artiodactyla</taxon>
        <taxon>Ruminantia</taxon>
        <taxon>Pecora</taxon>
        <taxon>Cervidae</taxon>
        <taxon>Muntiacinae</taxon>
        <taxon>Muntiacus</taxon>
    </lineage>
</organism>
<dbReference type="SUPFAM" id="SSF46785">
    <property type="entry name" value="Winged helix' DNA-binding domain"/>
    <property type="match status" value="1"/>
</dbReference>
<dbReference type="AlphaFoldDB" id="A0A5N3UUS1"/>
<dbReference type="InterPro" id="IPR000232">
    <property type="entry name" value="HSF_DNA-bd"/>
</dbReference>
<sequence length="294" mass="33044">MACQSSHEAHTAPLAPSTDGAPAAGHHPDISPDPNVNSGEALEKQWDQPESPVPGSQDSPPPQGPNPETANEKENNAVLMLSFPRKLWRIVEDNPFTSVHWNDEGDMVVIEADLFHTEVLQRRGADLFERYRSLRQTASRASSVNLTCRIYRNSNFQRDKPVLLQNIRRKGNPRTTAQPITSATVTPKRKKHAVVTRRFQRFHRNESTQEADKKAQNNTPTADANPGQCSFLFCGLWYMGRVAVWARANHLPRTMTMYNTYFSIMMTAVSVVAQNKAPEAEEEQEESSDYKCAL</sequence>
<dbReference type="EMBL" id="VCEA01000210">
    <property type="protein sequence ID" value="KAB0340528.1"/>
    <property type="molecule type" value="Genomic_DNA"/>
</dbReference>
<evidence type="ECO:0000313" key="9">
    <source>
        <dbReference type="EMBL" id="KAB0340528.1"/>
    </source>
</evidence>
<feature type="compositionally biased region" description="Basic and acidic residues" evidence="6">
    <location>
        <begin position="203"/>
        <end position="215"/>
    </location>
</feature>